<evidence type="ECO:0000256" key="6">
    <source>
        <dbReference type="RuleBase" id="RU004355"/>
    </source>
</evidence>
<dbReference type="AlphaFoldDB" id="A0AAW6U7D2"/>
<evidence type="ECO:0000256" key="2">
    <source>
        <dbReference type="ARBA" id="ARBA00022722"/>
    </source>
</evidence>
<name>A0AAW6U7D2_9MOLU</name>
<dbReference type="InterPro" id="IPR025824">
    <property type="entry name" value="OB-fold_nuc-bd_dom"/>
</dbReference>
<dbReference type="NCBIfam" id="TIGR00237">
    <property type="entry name" value="xseA"/>
    <property type="match status" value="1"/>
</dbReference>
<evidence type="ECO:0000313" key="10">
    <source>
        <dbReference type="Proteomes" id="UP001431532"/>
    </source>
</evidence>
<feature type="domain" description="OB-fold nucleic acid binding" evidence="8">
    <location>
        <begin position="5"/>
        <end position="99"/>
    </location>
</feature>
<comment type="subcellular location">
    <subcellularLocation>
        <location evidence="5 6">Cytoplasm</location>
    </subcellularLocation>
</comment>
<feature type="domain" description="Exonuclease VII large subunit C-terminal" evidence="7">
    <location>
        <begin position="123"/>
        <end position="434"/>
    </location>
</feature>
<accession>A0AAW6U7D2</accession>
<gene>
    <name evidence="5 9" type="primary">xseA</name>
    <name evidence="9" type="ORF">QJ521_02900</name>
</gene>
<dbReference type="PANTHER" id="PTHR30008:SF0">
    <property type="entry name" value="EXODEOXYRIBONUCLEASE 7 LARGE SUBUNIT"/>
    <property type="match status" value="1"/>
</dbReference>
<dbReference type="InterPro" id="IPR003753">
    <property type="entry name" value="Exonuc_VII_L"/>
</dbReference>
<keyword evidence="4 5" id="KW-0269">Exonuclease</keyword>
<dbReference type="PANTHER" id="PTHR30008">
    <property type="entry name" value="EXODEOXYRIBONUCLEASE 7 LARGE SUBUNIT"/>
    <property type="match status" value="1"/>
</dbReference>
<evidence type="ECO:0000313" key="9">
    <source>
        <dbReference type="EMBL" id="MDI6452504.1"/>
    </source>
</evidence>
<keyword evidence="1 5" id="KW-0963">Cytoplasm</keyword>
<comment type="similarity">
    <text evidence="5 6">Belongs to the XseA family.</text>
</comment>
<dbReference type="InterPro" id="IPR020579">
    <property type="entry name" value="Exonuc_VII_lsu_C"/>
</dbReference>
<dbReference type="Pfam" id="PF02601">
    <property type="entry name" value="Exonuc_VII_L"/>
    <property type="match status" value="1"/>
</dbReference>
<dbReference type="Proteomes" id="UP001431532">
    <property type="component" value="Unassembled WGS sequence"/>
</dbReference>
<evidence type="ECO:0000256" key="1">
    <source>
        <dbReference type="ARBA" id="ARBA00022490"/>
    </source>
</evidence>
<comment type="caution">
    <text evidence="9">The sequence shown here is derived from an EMBL/GenBank/DDBJ whole genome shotgun (WGS) entry which is preliminary data.</text>
</comment>
<dbReference type="CDD" id="cd04489">
    <property type="entry name" value="ExoVII_LU_OBF"/>
    <property type="match status" value="1"/>
</dbReference>
<dbReference type="GO" id="GO:0009318">
    <property type="term" value="C:exodeoxyribonuclease VII complex"/>
    <property type="evidence" value="ECO:0007669"/>
    <property type="project" value="UniProtKB-UniRule"/>
</dbReference>
<protein>
    <recommendedName>
        <fullName evidence="5">Exodeoxyribonuclease 7 large subunit</fullName>
        <ecNumber evidence="5">3.1.11.6</ecNumber>
    </recommendedName>
    <alternativeName>
        <fullName evidence="5">Exodeoxyribonuclease VII large subunit</fullName>
        <shortName evidence="5">Exonuclease VII large subunit</shortName>
    </alternativeName>
</protein>
<sequence length="442" mass="50651">MEQYLTVTALTKYIKAKLEGDKHLFSILLKGEISNFKHHSRGHFYFTLKDENAQISAIMFSRDAQKVLFTPKEGDHVLVSGRMSVYEPSGTYSIQVSTMKPDGIGELYLKYEALKKELEEKGYFEATHKKEIPKFPSKIGVITSPTGAVIQDIINTVTRRYLLAEIHLYPAAVQGPGSSESVRNQILLANQKNEVDVLIVGRGGGSIEDLWGFNEMPTIQAIYDSKIPVITAIGHETDYTISDFVSDLRAPTPTAAAELATPNTEDIVQKIKDAKEQIEYRTHQYFNQRKTELLYLDQRLERLSPEHKLEQLKIDLKRMELDLRKSIVYQLEHKKNKVDTFKNMMKSPDDKIKNYRERHTNLDQKLKHMIEQVAQRKNYQFDLLRSTLNALNPLIIMDKGFALVTKDNQVMTSIEQIDLNDQIQIQFKDGTLGAKVTDKKEK</sequence>
<evidence type="ECO:0000256" key="5">
    <source>
        <dbReference type="HAMAP-Rule" id="MF_00378"/>
    </source>
</evidence>
<reference evidence="9" key="1">
    <citation type="submission" date="2023-05" db="EMBL/GenBank/DDBJ databases">
        <title>Mariniplasma microaerophilum sp. nov., a novel anaerobic mollicute isolated from terrestrial mud volcano, Taman Peninsula, Russia.</title>
        <authorList>
            <person name="Khomyakova M.A."/>
            <person name="Merkel A.Y."/>
            <person name="Slobodkin A.I."/>
        </authorList>
    </citation>
    <scope>NUCLEOTIDE SEQUENCE</scope>
    <source>
        <strain evidence="9">M4Ah</strain>
    </source>
</reference>
<keyword evidence="3 5" id="KW-0378">Hydrolase</keyword>
<comment type="subunit">
    <text evidence="5">Heterooligomer composed of large and small subunits.</text>
</comment>
<dbReference type="Pfam" id="PF13742">
    <property type="entry name" value="tRNA_anti_2"/>
    <property type="match status" value="1"/>
</dbReference>
<dbReference type="EMBL" id="JASCXW010000005">
    <property type="protein sequence ID" value="MDI6452504.1"/>
    <property type="molecule type" value="Genomic_DNA"/>
</dbReference>
<dbReference type="RefSeq" id="WP_282838920.1">
    <property type="nucleotide sequence ID" value="NZ_JASCXW010000005.1"/>
</dbReference>
<evidence type="ECO:0000256" key="3">
    <source>
        <dbReference type="ARBA" id="ARBA00022801"/>
    </source>
</evidence>
<keyword evidence="10" id="KW-1185">Reference proteome</keyword>
<dbReference type="EC" id="3.1.11.6" evidence="5"/>
<evidence type="ECO:0000256" key="4">
    <source>
        <dbReference type="ARBA" id="ARBA00022839"/>
    </source>
</evidence>
<comment type="catalytic activity">
    <reaction evidence="5 6">
        <text>Exonucleolytic cleavage in either 5'- to 3'- or 3'- to 5'-direction to yield nucleoside 5'-phosphates.</text>
        <dbReference type="EC" id="3.1.11.6"/>
    </reaction>
</comment>
<evidence type="ECO:0000259" key="7">
    <source>
        <dbReference type="Pfam" id="PF02601"/>
    </source>
</evidence>
<dbReference type="GO" id="GO:0008855">
    <property type="term" value="F:exodeoxyribonuclease VII activity"/>
    <property type="evidence" value="ECO:0007669"/>
    <property type="project" value="UniProtKB-UniRule"/>
</dbReference>
<evidence type="ECO:0000259" key="8">
    <source>
        <dbReference type="Pfam" id="PF13742"/>
    </source>
</evidence>
<organism evidence="9 10">
    <name type="scientific">Peloplasma aerotolerans</name>
    <dbReference type="NCBI Taxonomy" id="3044389"/>
    <lineage>
        <taxon>Bacteria</taxon>
        <taxon>Bacillati</taxon>
        <taxon>Mycoplasmatota</taxon>
        <taxon>Mollicutes</taxon>
        <taxon>Acholeplasmatales</taxon>
        <taxon>Acholeplasmataceae</taxon>
        <taxon>Peloplasma</taxon>
    </lineage>
</organism>
<dbReference type="GO" id="GO:0006308">
    <property type="term" value="P:DNA catabolic process"/>
    <property type="evidence" value="ECO:0007669"/>
    <property type="project" value="UniProtKB-UniRule"/>
</dbReference>
<dbReference type="HAMAP" id="MF_00378">
    <property type="entry name" value="Exonuc_7_L"/>
    <property type="match status" value="1"/>
</dbReference>
<dbReference type="GO" id="GO:0005737">
    <property type="term" value="C:cytoplasm"/>
    <property type="evidence" value="ECO:0007669"/>
    <property type="project" value="UniProtKB-SubCell"/>
</dbReference>
<proteinExistence type="inferred from homology"/>
<keyword evidence="2 5" id="KW-0540">Nuclease</keyword>
<dbReference type="GO" id="GO:0003676">
    <property type="term" value="F:nucleic acid binding"/>
    <property type="evidence" value="ECO:0007669"/>
    <property type="project" value="InterPro"/>
</dbReference>
<comment type="function">
    <text evidence="5">Bidirectionally degrades single-stranded DNA into large acid-insoluble oligonucleotides, which are then degraded further into small acid-soluble oligonucleotides.</text>
</comment>